<dbReference type="SUPFAM" id="SSF50630">
    <property type="entry name" value="Acid proteases"/>
    <property type="match status" value="1"/>
</dbReference>
<sequence length="489" mass="54829">MLQRGDNRNKTIPPKVDNNKMRRSRPNTNRSSDTRSNPRDQPSNFRKKYEDRKRGAPPREGCYVCGEMTHAARYCPSLRKLNAMVAAEKQQEKVAAQAGSSAGEKPGQSSGADKGKNVAVGMFNHMALINHISIAALASKPASVRPRESLFVDAKLNGKDVRIMVDTGETHNFVTEQKARELGLRYVASNTKLKTVNATPTTVNGFVAKVPIELGEWAGQTDFTIAPMDVFDVILGLDFWYEVNAFISPRHNKLHISDNGGSCVVPLIRVPQIGMHLSAMQIIKGFKRGEPTFLSTLIEDAGSCTEAVPLPPCIKHVLSSNKDVMPTELPQRLPPRREVDHQIELVPGAKPPAMTTYRMAPPELEELRKQLKELLDAGHIRTSKAPFGDEPKTACVTRYDAFYWLVMPFGLTNAPVTFCTLMNRLFHSYLDQFVVIYLDDIVVYSNNMEDHVEHLCKVFEILCDNELYVKREKCSFATNCPFPWTHYQP</sequence>
<dbReference type="InterPro" id="IPR036875">
    <property type="entry name" value="Znf_CCHC_sf"/>
</dbReference>
<accession>A0A3Q7I3R9</accession>
<dbReference type="InterPro" id="IPR043128">
    <property type="entry name" value="Rev_trsase/Diguanyl_cyclase"/>
</dbReference>
<dbReference type="Gramene" id="Solyc09g057687.1.1">
    <property type="protein sequence ID" value="Solyc09g057687.1.1"/>
    <property type="gene ID" value="Solyc09g057687.1"/>
</dbReference>
<dbReference type="GO" id="GO:0003676">
    <property type="term" value="F:nucleic acid binding"/>
    <property type="evidence" value="ECO:0007669"/>
    <property type="project" value="InterPro"/>
</dbReference>
<dbReference type="SUPFAM" id="SSF57756">
    <property type="entry name" value="Retrovirus zinc finger-like domains"/>
    <property type="match status" value="1"/>
</dbReference>
<dbReference type="InParanoid" id="A0A3Q7I3R9"/>
<dbReference type="Gene3D" id="2.40.70.10">
    <property type="entry name" value="Acid Proteases"/>
    <property type="match status" value="1"/>
</dbReference>
<evidence type="ECO:0000256" key="1">
    <source>
        <dbReference type="PROSITE-ProRule" id="PRU00047"/>
    </source>
</evidence>
<dbReference type="CDD" id="cd01647">
    <property type="entry name" value="RT_LTR"/>
    <property type="match status" value="1"/>
</dbReference>
<dbReference type="AlphaFoldDB" id="A0A3Q7I3R9"/>
<dbReference type="STRING" id="4081.A0A3Q7I3R9"/>
<organism evidence="4">
    <name type="scientific">Solanum lycopersicum</name>
    <name type="common">Tomato</name>
    <name type="synonym">Lycopersicon esculentum</name>
    <dbReference type="NCBI Taxonomy" id="4081"/>
    <lineage>
        <taxon>Eukaryota</taxon>
        <taxon>Viridiplantae</taxon>
        <taxon>Streptophyta</taxon>
        <taxon>Embryophyta</taxon>
        <taxon>Tracheophyta</taxon>
        <taxon>Spermatophyta</taxon>
        <taxon>Magnoliopsida</taxon>
        <taxon>eudicotyledons</taxon>
        <taxon>Gunneridae</taxon>
        <taxon>Pentapetalae</taxon>
        <taxon>asterids</taxon>
        <taxon>lamiids</taxon>
        <taxon>Solanales</taxon>
        <taxon>Solanaceae</taxon>
        <taxon>Solanoideae</taxon>
        <taxon>Solaneae</taxon>
        <taxon>Solanum</taxon>
        <taxon>Solanum subgen. Lycopersicon</taxon>
    </lineage>
</organism>
<dbReference type="InterPro" id="IPR043502">
    <property type="entry name" value="DNA/RNA_pol_sf"/>
</dbReference>
<dbReference type="Proteomes" id="UP000004994">
    <property type="component" value="Chromosome 9"/>
</dbReference>
<keyword evidence="1" id="KW-0479">Metal-binding</keyword>
<dbReference type="SUPFAM" id="SSF56672">
    <property type="entry name" value="DNA/RNA polymerases"/>
    <property type="match status" value="1"/>
</dbReference>
<keyword evidence="1" id="KW-0863">Zinc-finger</keyword>
<keyword evidence="1" id="KW-0862">Zinc</keyword>
<dbReference type="CDD" id="cd00303">
    <property type="entry name" value="retropepsin_like"/>
    <property type="match status" value="1"/>
</dbReference>
<dbReference type="EnsemblPlants" id="Solyc09g057687.1.1">
    <property type="protein sequence ID" value="Solyc09g057687.1.1"/>
    <property type="gene ID" value="Solyc09g057687.1"/>
</dbReference>
<dbReference type="Gene3D" id="3.30.70.270">
    <property type="match status" value="1"/>
</dbReference>
<dbReference type="Pfam" id="PF13650">
    <property type="entry name" value="Asp_protease_2"/>
    <property type="match status" value="1"/>
</dbReference>
<dbReference type="Gene3D" id="3.10.10.10">
    <property type="entry name" value="HIV Type 1 Reverse Transcriptase, subunit A, domain 1"/>
    <property type="match status" value="2"/>
</dbReference>
<feature type="region of interest" description="Disordered" evidence="2">
    <location>
        <begin position="1"/>
        <end position="62"/>
    </location>
</feature>
<protein>
    <recommendedName>
        <fullName evidence="3">CCHC-type domain-containing protein</fullName>
    </recommendedName>
</protein>
<proteinExistence type="predicted"/>
<feature type="domain" description="CCHC-type" evidence="3">
    <location>
        <begin position="62"/>
        <end position="77"/>
    </location>
</feature>
<dbReference type="InterPro" id="IPR053134">
    <property type="entry name" value="RNA-dir_DNA_polymerase"/>
</dbReference>
<dbReference type="PROSITE" id="PS50158">
    <property type="entry name" value="ZF_CCHC"/>
    <property type="match status" value="1"/>
</dbReference>
<evidence type="ECO:0000313" key="5">
    <source>
        <dbReference type="Proteomes" id="UP000004994"/>
    </source>
</evidence>
<dbReference type="OMA" id="PISCFIC"/>
<keyword evidence="5" id="KW-1185">Reference proteome</keyword>
<evidence type="ECO:0000259" key="3">
    <source>
        <dbReference type="PROSITE" id="PS50158"/>
    </source>
</evidence>
<dbReference type="InterPro" id="IPR021109">
    <property type="entry name" value="Peptidase_aspartic_dom_sf"/>
</dbReference>
<dbReference type="PANTHER" id="PTHR24559">
    <property type="entry name" value="TRANSPOSON TY3-I GAG-POL POLYPROTEIN"/>
    <property type="match status" value="1"/>
</dbReference>
<reference evidence="4" key="1">
    <citation type="journal article" date="2012" name="Nature">
        <title>The tomato genome sequence provides insights into fleshy fruit evolution.</title>
        <authorList>
            <consortium name="Tomato Genome Consortium"/>
        </authorList>
    </citation>
    <scope>NUCLEOTIDE SEQUENCE [LARGE SCALE GENOMIC DNA]</scope>
    <source>
        <strain evidence="4">cv. Heinz 1706</strain>
    </source>
</reference>
<evidence type="ECO:0000313" key="4">
    <source>
        <dbReference type="EnsemblPlants" id="Solyc09g057687.1.1"/>
    </source>
</evidence>
<reference evidence="4" key="2">
    <citation type="submission" date="2019-01" db="UniProtKB">
        <authorList>
            <consortium name="EnsemblPlants"/>
        </authorList>
    </citation>
    <scope>IDENTIFICATION</scope>
    <source>
        <strain evidence="4">cv. Heinz 1706</strain>
    </source>
</reference>
<dbReference type="InterPro" id="IPR000477">
    <property type="entry name" value="RT_dom"/>
</dbReference>
<name>A0A3Q7I3R9_SOLLC</name>
<dbReference type="GO" id="GO:0008270">
    <property type="term" value="F:zinc ion binding"/>
    <property type="evidence" value="ECO:0007669"/>
    <property type="project" value="UniProtKB-KW"/>
</dbReference>
<dbReference type="PANTHER" id="PTHR24559:SF436">
    <property type="entry name" value="RNA-DIRECTED DNA POLYMERASE HOMOLOG"/>
    <property type="match status" value="1"/>
</dbReference>
<evidence type="ECO:0000256" key="2">
    <source>
        <dbReference type="SAM" id="MobiDB-lite"/>
    </source>
</evidence>
<dbReference type="Pfam" id="PF00078">
    <property type="entry name" value="RVT_1"/>
    <property type="match status" value="1"/>
</dbReference>
<dbReference type="InterPro" id="IPR001878">
    <property type="entry name" value="Znf_CCHC"/>
</dbReference>